<name>A0A397J2C1_9GLOM</name>
<sequence>MAIVTFVRQEGKEQVIGFEWVTGEFKVKIVDTTTKICHRCHLKCYGYFTGNSTRYTESYGTDKGIDEVLELVEGHCAFELLNGKK</sequence>
<accession>A0A397J2C1</accession>
<dbReference type="Proteomes" id="UP000266861">
    <property type="component" value="Unassembled WGS sequence"/>
</dbReference>
<proteinExistence type="predicted"/>
<dbReference type="EMBL" id="PQFF01000102">
    <property type="protein sequence ID" value="RHZ82445.1"/>
    <property type="molecule type" value="Genomic_DNA"/>
</dbReference>
<dbReference type="AlphaFoldDB" id="A0A397J2C1"/>
<comment type="caution">
    <text evidence="1">The sequence shown here is derived from an EMBL/GenBank/DDBJ whole genome shotgun (WGS) entry which is preliminary data.</text>
</comment>
<keyword evidence="2" id="KW-1185">Reference proteome</keyword>
<evidence type="ECO:0000313" key="1">
    <source>
        <dbReference type="EMBL" id="RHZ82445.1"/>
    </source>
</evidence>
<gene>
    <name evidence="1" type="ORF">Glove_109g272</name>
</gene>
<protein>
    <submittedName>
        <fullName evidence="1">Uncharacterized protein</fullName>
    </submittedName>
</protein>
<organism evidence="1 2">
    <name type="scientific">Diversispora epigaea</name>
    <dbReference type="NCBI Taxonomy" id="1348612"/>
    <lineage>
        <taxon>Eukaryota</taxon>
        <taxon>Fungi</taxon>
        <taxon>Fungi incertae sedis</taxon>
        <taxon>Mucoromycota</taxon>
        <taxon>Glomeromycotina</taxon>
        <taxon>Glomeromycetes</taxon>
        <taxon>Diversisporales</taxon>
        <taxon>Diversisporaceae</taxon>
        <taxon>Diversispora</taxon>
    </lineage>
</organism>
<dbReference type="OrthoDB" id="289038at2759"/>
<evidence type="ECO:0000313" key="2">
    <source>
        <dbReference type="Proteomes" id="UP000266861"/>
    </source>
</evidence>
<reference evidence="1 2" key="1">
    <citation type="submission" date="2018-08" db="EMBL/GenBank/DDBJ databases">
        <title>Genome and evolution of the arbuscular mycorrhizal fungus Diversispora epigaea (formerly Glomus versiforme) and its bacterial endosymbionts.</title>
        <authorList>
            <person name="Sun X."/>
            <person name="Fei Z."/>
            <person name="Harrison M."/>
        </authorList>
    </citation>
    <scope>NUCLEOTIDE SEQUENCE [LARGE SCALE GENOMIC DNA]</scope>
    <source>
        <strain evidence="1 2">IT104</strain>
    </source>
</reference>